<evidence type="ECO:0000256" key="8">
    <source>
        <dbReference type="SAM" id="Phobius"/>
    </source>
</evidence>
<feature type="transmembrane region" description="Helical" evidence="8">
    <location>
        <begin position="63"/>
        <end position="84"/>
    </location>
</feature>
<keyword evidence="4" id="KW-1003">Cell membrane</keyword>
<sequence length="307" mass="31986">MLAVLLVVLPVASLIAVGFFARLANLVSDRAGEGISDFVYALAVPCLIFRTLAKAQIPAVQPWGYWISYFAGVAVVWVLATVAARQLYRVNSAEGVVAGFSAGQANTVLVGIPLILKAYGEEGAVPLFLLIAIHLPIMMTVATLLVEGRGASPVTILRRLVTHPIVVAVLAGSASRLLPTGVPDLAWLIIEPIAGAAVPCALVAMGMALRRYGLGSGFGLPAVITVLKLVVHPLVVYLLATQAFSMPRAWAGVAVLFASAPSGINAYLFAERYRSGVGIASSAIGLSTVLSLFTTVFWLAVLGVGVN</sequence>
<feature type="transmembrane region" description="Helical" evidence="8">
    <location>
        <begin position="128"/>
        <end position="148"/>
    </location>
</feature>
<gene>
    <name evidence="9" type="ORF">QNA08_15210</name>
</gene>
<feature type="transmembrane region" description="Helical" evidence="8">
    <location>
        <begin position="218"/>
        <end position="238"/>
    </location>
</feature>
<evidence type="ECO:0000256" key="3">
    <source>
        <dbReference type="ARBA" id="ARBA00022448"/>
    </source>
</evidence>
<keyword evidence="3" id="KW-0813">Transport</keyword>
<dbReference type="Proteomes" id="UP001321492">
    <property type="component" value="Unassembled WGS sequence"/>
</dbReference>
<evidence type="ECO:0000256" key="1">
    <source>
        <dbReference type="ARBA" id="ARBA00004651"/>
    </source>
</evidence>
<dbReference type="Pfam" id="PF03547">
    <property type="entry name" value="Mem_trans"/>
    <property type="match status" value="2"/>
</dbReference>
<evidence type="ECO:0000256" key="2">
    <source>
        <dbReference type="ARBA" id="ARBA00010145"/>
    </source>
</evidence>
<comment type="similarity">
    <text evidence="2">Belongs to the auxin efflux carrier (TC 2.A.69) family.</text>
</comment>
<protein>
    <submittedName>
        <fullName evidence="9">AEC family transporter</fullName>
    </submittedName>
</protein>
<dbReference type="Gene3D" id="1.20.1530.20">
    <property type="match status" value="1"/>
</dbReference>
<proteinExistence type="inferred from homology"/>
<evidence type="ECO:0000256" key="5">
    <source>
        <dbReference type="ARBA" id="ARBA00022692"/>
    </source>
</evidence>
<feature type="transmembrane region" description="Helical" evidence="8">
    <location>
        <begin position="277"/>
        <end position="301"/>
    </location>
</feature>
<organism evidence="9 10">
    <name type="scientific">Chelatococcus albus</name>
    <dbReference type="NCBI Taxonomy" id="3047466"/>
    <lineage>
        <taxon>Bacteria</taxon>
        <taxon>Pseudomonadati</taxon>
        <taxon>Pseudomonadota</taxon>
        <taxon>Alphaproteobacteria</taxon>
        <taxon>Hyphomicrobiales</taxon>
        <taxon>Chelatococcaceae</taxon>
        <taxon>Chelatococcus</taxon>
    </lineage>
</organism>
<keyword evidence="5 8" id="KW-0812">Transmembrane</keyword>
<comment type="subcellular location">
    <subcellularLocation>
        <location evidence="1">Cell membrane</location>
        <topology evidence="1">Multi-pass membrane protein</topology>
    </subcellularLocation>
</comment>
<feature type="transmembrane region" description="Helical" evidence="8">
    <location>
        <begin position="38"/>
        <end position="57"/>
    </location>
</feature>
<dbReference type="PANTHER" id="PTHR36838:SF3">
    <property type="entry name" value="TRANSPORTER AUXIN EFFLUX CARRIER EC FAMILY"/>
    <property type="match status" value="1"/>
</dbReference>
<evidence type="ECO:0000313" key="9">
    <source>
        <dbReference type="EMBL" id="MDJ1159583.1"/>
    </source>
</evidence>
<dbReference type="PANTHER" id="PTHR36838">
    <property type="entry name" value="AUXIN EFFLUX CARRIER FAMILY PROTEIN"/>
    <property type="match status" value="1"/>
</dbReference>
<keyword evidence="10" id="KW-1185">Reference proteome</keyword>
<keyword evidence="6 8" id="KW-1133">Transmembrane helix</keyword>
<evidence type="ECO:0000256" key="4">
    <source>
        <dbReference type="ARBA" id="ARBA00022475"/>
    </source>
</evidence>
<comment type="caution">
    <text evidence="9">The sequence shown here is derived from an EMBL/GenBank/DDBJ whole genome shotgun (WGS) entry which is preliminary data.</text>
</comment>
<evidence type="ECO:0000313" key="10">
    <source>
        <dbReference type="Proteomes" id="UP001321492"/>
    </source>
</evidence>
<reference evidence="9 10" key="1">
    <citation type="submission" date="2023-05" db="EMBL/GenBank/DDBJ databases">
        <title>Chelatococcus sp. nov., a moderately thermophilic bacterium isolated from hot spring microbial mat.</title>
        <authorList>
            <person name="Hu C.-J."/>
            <person name="Li W.-J."/>
        </authorList>
    </citation>
    <scope>NUCLEOTIDE SEQUENCE [LARGE SCALE GENOMIC DNA]</scope>
    <source>
        <strain evidence="9 10">SYSU G07232</strain>
    </source>
</reference>
<evidence type="ECO:0000256" key="7">
    <source>
        <dbReference type="ARBA" id="ARBA00023136"/>
    </source>
</evidence>
<dbReference type="InterPro" id="IPR004776">
    <property type="entry name" value="Mem_transp_PIN-like"/>
</dbReference>
<dbReference type="EMBL" id="JASJEV010000010">
    <property type="protein sequence ID" value="MDJ1159583.1"/>
    <property type="molecule type" value="Genomic_DNA"/>
</dbReference>
<feature type="transmembrane region" description="Helical" evidence="8">
    <location>
        <begin position="160"/>
        <end position="179"/>
    </location>
</feature>
<feature type="transmembrane region" description="Helical" evidence="8">
    <location>
        <begin position="96"/>
        <end position="116"/>
    </location>
</feature>
<dbReference type="RefSeq" id="WP_283741579.1">
    <property type="nucleotide sequence ID" value="NZ_JASJEV010000010.1"/>
</dbReference>
<evidence type="ECO:0000256" key="6">
    <source>
        <dbReference type="ARBA" id="ARBA00022989"/>
    </source>
</evidence>
<dbReference type="InterPro" id="IPR038770">
    <property type="entry name" value="Na+/solute_symporter_sf"/>
</dbReference>
<feature type="transmembrane region" description="Helical" evidence="8">
    <location>
        <begin position="250"/>
        <end position="270"/>
    </location>
</feature>
<accession>A0ABT7AJQ3</accession>
<feature type="transmembrane region" description="Helical" evidence="8">
    <location>
        <begin position="6"/>
        <end position="26"/>
    </location>
</feature>
<name>A0ABT7AJQ3_9HYPH</name>
<feature type="transmembrane region" description="Helical" evidence="8">
    <location>
        <begin position="185"/>
        <end position="206"/>
    </location>
</feature>
<keyword evidence="7 8" id="KW-0472">Membrane</keyword>